<accession>A0A124FU60</accession>
<keyword evidence="2" id="KW-0472">Membrane</keyword>
<evidence type="ECO:0000256" key="2">
    <source>
        <dbReference type="SAM" id="Phobius"/>
    </source>
</evidence>
<keyword evidence="2" id="KW-1133">Transmembrane helix</keyword>
<proteinExistence type="predicted"/>
<evidence type="ECO:0008006" key="7">
    <source>
        <dbReference type="Google" id="ProtNLM"/>
    </source>
</evidence>
<feature type="transmembrane region" description="Helical" evidence="2">
    <location>
        <begin position="85"/>
        <end position="105"/>
    </location>
</feature>
<gene>
    <name evidence="5" type="ORF">XD87_0045</name>
</gene>
<feature type="domain" description="DUF3048" evidence="3">
    <location>
        <begin position="166"/>
        <end position="299"/>
    </location>
</feature>
<dbReference type="Pfam" id="PF17479">
    <property type="entry name" value="DUF3048_C"/>
    <property type="match status" value="1"/>
</dbReference>
<dbReference type="InterPro" id="IPR021416">
    <property type="entry name" value="DUF3048_N"/>
</dbReference>
<dbReference type="InterPro" id="IPR035328">
    <property type="entry name" value="DUF3048_C"/>
</dbReference>
<feature type="domain" description="DUF3048" evidence="4">
    <location>
        <begin position="343"/>
        <end position="447"/>
    </location>
</feature>
<protein>
    <recommendedName>
        <fullName evidence="7">DUF3048 domain-containing protein</fullName>
    </recommendedName>
</protein>
<evidence type="ECO:0000259" key="4">
    <source>
        <dbReference type="Pfam" id="PF17479"/>
    </source>
</evidence>
<organism evidence="5 6">
    <name type="scientific">candidate division WS6 bacterium 36_33</name>
    <dbReference type="NCBI Taxonomy" id="1641388"/>
    <lineage>
        <taxon>Bacteria</taxon>
        <taxon>Candidatus Dojkabacteria</taxon>
    </lineage>
</organism>
<keyword evidence="2" id="KW-0812">Transmembrane</keyword>
<reference evidence="6" key="1">
    <citation type="journal article" date="2015" name="MBio">
        <title>Genome-Resolved Metagenomic Analysis Reveals Roles for Candidate Phyla and Other Microbial Community Members in Biogeochemical Transformations in Oil Reservoirs.</title>
        <authorList>
            <person name="Hu P."/>
            <person name="Tom L."/>
            <person name="Singh A."/>
            <person name="Thomas B.C."/>
            <person name="Baker B.J."/>
            <person name="Piceno Y.M."/>
            <person name="Andersen G.L."/>
            <person name="Banfield J.F."/>
        </authorList>
    </citation>
    <scope>NUCLEOTIDE SEQUENCE [LARGE SCALE GENOMIC DNA]</scope>
</reference>
<dbReference type="InterPro" id="IPR023158">
    <property type="entry name" value="YerB-like_sf"/>
</dbReference>
<comment type="caution">
    <text evidence="5">The sequence shown here is derived from an EMBL/GenBank/DDBJ whole genome shotgun (WGS) entry which is preliminary data.</text>
</comment>
<evidence type="ECO:0000259" key="3">
    <source>
        <dbReference type="Pfam" id="PF11258"/>
    </source>
</evidence>
<dbReference type="Gene3D" id="3.50.90.10">
    <property type="entry name" value="YerB-like"/>
    <property type="match status" value="1"/>
</dbReference>
<dbReference type="EMBL" id="LGGI01000003">
    <property type="protein sequence ID" value="KUK67567.1"/>
    <property type="molecule type" value="Genomic_DNA"/>
</dbReference>
<evidence type="ECO:0000256" key="1">
    <source>
        <dbReference type="SAM" id="MobiDB-lite"/>
    </source>
</evidence>
<evidence type="ECO:0000313" key="6">
    <source>
        <dbReference type="Proteomes" id="UP000053469"/>
    </source>
</evidence>
<dbReference type="SUPFAM" id="SSF159774">
    <property type="entry name" value="YerB-like"/>
    <property type="match status" value="1"/>
</dbReference>
<sequence length="461" mass="52924">MLGYCHMPKNFEISDKSEKVLEKFTTEEENKVIPKKTEPEVKKEPPIEEEEKKEVDTNKDKESGKKEKKEKKIKDPSKKFNWKKLIFPVTAILTLVGIGLFYYFGIYKLKPKPLNEVFSFDEMFIVSEEDKNIFTRPLPLLSAPQEPRTEESPLNGMFFSKREMDKMMNRRPVAVMINNHVDARPLSGLNSADIVIEASVESGITRLMAIYWSTAPEKVGPIRSLRQNYLEWASEYDPLLIHDGCAKTDDPRTNACGNVYTYGIKTITTIGAWRSNEGGRVAPHNEYSSVTNAWNYGERMGWDEFPSSIKSWDFKRDADMKERGDQTHVKTIFHTRLTNNGLYDAEWIYNKSTNSYYRRIGGRPDIDNETNTQVTAKVVIVQEVKVIPSGDDKGRLITTTIGRGDAIILQDGKIIDAKWKKDSRTDRTMYFDSSNSPIQFNRGRIWIAMIPHSDGEFAIIE</sequence>
<dbReference type="Pfam" id="PF11258">
    <property type="entry name" value="DUF3048"/>
    <property type="match status" value="1"/>
</dbReference>
<dbReference type="Proteomes" id="UP000053469">
    <property type="component" value="Unassembled WGS sequence"/>
</dbReference>
<feature type="region of interest" description="Disordered" evidence="1">
    <location>
        <begin position="25"/>
        <end position="72"/>
    </location>
</feature>
<evidence type="ECO:0000313" key="5">
    <source>
        <dbReference type="EMBL" id="KUK67567.1"/>
    </source>
</evidence>
<dbReference type="AlphaFoldDB" id="A0A124FU60"/>
<name>A0A124FU60_9BACT</name>